<evidence type="ECO:0000256" key="1">
    <source>
        <dbReference type="SAM" id="MobiDB-lite"/>
    </source>
</evidence>
<sequence>MKAKKTDQWLQKWVLAAGASSSSLSAGIPGSQPSISPSR</sequence>
<name>A0A3L6P2N6_FUSOX</name>
<reference evidence="2 3" key="1">
    <citation type="journal article" date="2018" name="Sci. Rep.">
        <title>Characterisation of pathogen-specific regions and novel effector candidates in Fusarium oxysporum f. sp. cepae.</title>
        <authorList>
            <person name="Armitage A.D."/>
            <person name="Taylor A."/>
            <person name="Sobczyk M.K."/>
            <person name="Baxter L."/>
            <person name="Greenfield B.P."/>
            <person name="Bates H.J."/>
            <person name="Wilson F."/>
            <person name="Jackson A.C."/>
            <person name="Ott S."/>
            <person name="Harrison R.J."/>
            <person name="Clarkson J.P."/>
        </authorList>
    </citation>
    <scope>NUCLEOTIDE SEQUENCE [LARGE SCALE GENOMIC DNA]</scope>
    <source>
        <strain evidence="2 3">FoC_Fus2</strain>
    </source>
</reference>
<dbReference type="Proteomes" id="UP000270866">
    <property type="component" value="Chromosome 4"/>
</dbReference>
<evidence type="ECO:0000313" key="3">
    <source>
        <dbReference type="Proteomes" id="UP000270866"/>
    </source>
</evidence>
<protein>
    <submittedName>
        <fullName evidence="2">Uncharacterized protein</fullName>
    </submittedName>
</protein>
<proteinExistence type="predicted"/>
<evidence type="ECO:0000313" key="2">
    <source>
        <dbReference type="EMBL" id="RKK26106.1"/>
    </source>
</evidence>
<comment type="caution">
    <text evidence="2">The sequence shown here is derived from an EMBL/GenBank/DDBJ whole genome shotgun (WGS) entry which is preliminary data.</text>
</comment>
<feature type="region of interest" description="Disordered" evidence="1">
    <location>
        <begin position="19"/>
        <end position="39"/>
    </location>
</feature>
<gene>
    <name evidence="2" type="ORF">BFJ65_g4004</name>
</gene>
<accession>A0A3L6P2N6</accession>
<dbReference type="AlphaFoldDB" id="A0A3L6P2N6"/>
<dbReference type="EMBL" id="MRCU01000002">
    <property type="protein sequence ID" value="RKK26106.1"/>
    <property type="molecule type" value="Genomic_DNA"/>
</dbReference>
<organism evidence="2 3">
    <name type="scientific">Fusarium oxysporum f. sp. cepae</name>
    <dbReference type="NCBI Taxonomy" id="396571"/>
    <lineage>
        <taxon>Eukaryota</taxon>
        <taxon>Fungi</taxon>
        <taxon>Dikarya</taxon>
        <taxon>Ascomycota</taxon>
        <taxon>Pezizomycotina</taxon>
        <taxon>Sordariomycetes</taxon>
        <taxon>Hypocreomycetidae</taxon>
        <taxon>Hypocreales</taxon>
        <taxon>Nectriaceae</taxon>
        <taxon>Fusarium</taxon>
        <taxon>Fusarium oxysporum species complex</taxon>
    </lineage>
</organism>